<evidence type="ECO:0000313" key="6">
    <source>
        <dbReference type="Proteomes" id="UP000053424"/>
    </source>
</evidence>
<proteinExistence type="predicted"/>
<dbReference type="GO" id="GO:0005829">
    <property type="term" value="C:cytosol"/>
    <property type="evidence" value="ECO:0007669"/>
    <property type="project" value="TreeGrafter"/>
</dbReference>
<name>A0A0C3C241_HEBCY</name>
<reference evidence="5 6" key="1">
    <citation type="submission" date="2014-04" db="EMBL/GenBank/DDBJ databases">
        <authorList>
            <consortium name="DOE Joint Genome Institute"/>
            <person name="Kuo A."/>
            <person name="Gay G."/>
            <person name="Dore J."/>
            <person name="Kohler A."/>
            <person name="Nagy L.G."/>
            <person name="Floudas D."/>
            <person name="Copeland A."/>
            <person name="Barry K.W."/>
            <person name="Cichocki N."/>
            <person name="Veneault-Fourrey C."/>
            <person name="LaButti K."/>
            <person name="Lindquist E.A."/>
            <person name="Lipzen A."/>
            <person name="Lundell T."/>
            <person name="Morin E."/>
            <person name="Murat C."/>
            <person name="Sun H."/>
            <person name="Tunlid A."/>
            <person name="Henrissat B."/>
            <person name="Grigoriev I.V."/>
            <person name="Hibbett D.S."/>
            <person name="Martin F."/>
            <person name="Nordberg H.P."/>
            <person name="Cantor M.N."/>
            <person name="Hua S.X."/>
        </authorList>
    </citation>
    <scope>NUCLEOTIDE SEQUENCE [LARGE SCALE GENOMIC DNA]</scope>
    <source>
        <strain evidence="6">h7</strain>
    </source>
</reference>
<dbReference type="Gene3D" id="3.80.10.10">
    <property type="entry name" value="Ribonuclease Inhibitor"/>
    <property type="match status" value="1"/>
</dbReference>
<dbReference type="InterPro" id="IPR032675">
    <property type="entry name" value="LRR_dom_sf"/>
</dbReference>
<organism evidence="5 6">
    <name type="scientific">Hebeloma cylindrosporum</name>
    <dbReference type="NCBI Taxonomy" id="76867"/>
    <lineage>
        <taxon>Eukaryota</taxon>
        <taxon>Fungi</taxon>
        <taxon>Dikarya</taxon>
        <taxon>Basidiomycota</taxon>
        <taxon>Agaricomycotina</taxon>
        <taxon>Agaricomycetes</taxon>
        <taxon>Agaricomycetidae</taxon>
        <taxon>Agaricales</taxon>
        <taxon>Agaricineae</taxon>
        <taxon>Hymenogastraceae</taxon>
        <taxon>Hebeloma</taxon>
    </lineage>
</organism>
<dbReference type="InterPro" id="IPR001611">
    <property type="entry name" value="Leu-rich_rpt"/>
</dbReference>
<feature type="compositionally biased region" description="Acidic residues" evidence="4">
    <location>
        <begin position="347"/>
        <end position="368"/>
    </location>
</feature>
<dbReference type="STRING" id="686832.A0A0C3C241"/>
<dbReference type="GO" id="GO:0005634">
    <property type="term" value="C:nucleus"/>
    <property type="evidence" value="ECO:0007669"/>
    <property type="project" value="TreeGrafter"/>
</dbReference>
<dbReference type="EMBL" id="KN831776">
    <property type="protein sequence ID" value="KIM43015.1"/>
    <property type="molecule type" value="Genomic_DNA"/>
</dbReference>
<keyword evidence="1" id="KW-0343">GTPase activation</keyword>
<evidence type="ECO:0008006" key="7">
    <source>
        <dbReference type="Google" id="ProtNLM"/>
    </source>
</evidence>
<dbReference type="OrthoDB" id="184583at2759"/>
<dbReference type="PANTHER" id="PTHR24113:SF12">
    <property type="entry name" value="RAN GTPASE-ACTIVATING PROTEIN 1"/>
    <property type="match status" value="1"/>
</dbReference>
<dbReference type="AlphaFoldDB" id="A0A0C3C241"/>
<dbReference type="Pfam" id="PF13516">
    <property type="entry name" value="LRR_6"/>
    <property type="match status" value="1"/>
</dbReference>
<evidence type="ECO:0000256" key="3">
    <source>
        <dbReference type="ARBA" id="ARBA00022737"/>
    </source>
</evidence>
<gene>
    <name evidence="5" type="ORF">M413DRAFT_443832</name>
</gene>
<dbReference type="PANTHER" id="PTHR24113">
    <property type="entry name" value="RAN GTPASE-ACTIVATING PROTEIN 1"/>
    <property type="match status" value="1"/>
</dbReference>
<evidence type="ECO:0000256" key="4">
    <source>
        <dbReference type="SAM" id="MobiDB-lite"/>
    </source>
</evidence>
<keyword evidence="3" id="KW-0677">Repeat</keyword>
<dbReference type="HOGENOM" id="CLU_028747_3_0_1"/>
<keyword evidence="2" id="KW-0433">Leucine-rich repeat</keyword>
<protein>
    <recommendedName>
        <fullName evidence="7">Ran-GTPase activating protein 1 C-terminal domain-containing protein</fullName>
    </recommendedName>
</protein>
<dbReference type="GO" id="GO:0031267">
    <property type="term" value="F:small GTPase binding"/>
    <property type="evidence" value="ECO:0007669"/>
    <property type="project" value="TreeGrafter"/>
</dbReference>
<dbReference type="SUPFAM" id="SSF52047">
    <property type="entry name" value="RNI-like"/>
    <property type="match status" value="1"/>
</dbReference>
<reference evidence="6" key="2">
    <citation type="submission" date="2015-01" db="EMBL/GenBank/DDBJ databases">
        <title>Evolutionary Origins and Diversification of the Mycorrhizal Mutualists.</title>
        <authorList>
            <consortium name="DOE Joint Genome Institute"/>
            <consortium name="Mycorrhizal Genomics Consortium"/>
            <person name="Kohler A."/>
            <person name="Kuo A."/>
            <person name="Nagy L.G."/>
            <person name="Floudas D."/>
            <person name="Copeland A."/>
            <person name="Barry K.W."/>
            <person name="Cichocki N."/>
            <person name="Veneault-Fourrey C."/>
            <person name="LaButti K."/>
            <person name="Lindquist E.A."/>
            <person name="Lipzen A."/>
            <person name="Lundell T."/>
            <person name="Morin E."/>
            <person name="Murat C."/>
            <person name="Riley R."/>
            <person name="Ohm R."/>
            <person name="Sun H."/>
            <person name="Tunlid A."/>
            <person name="Henrissat B."/>
            <person name="Grigoriev I.V."/>
            <person name="Hibbett D.S."/>
            <person name="Martin F."/>
        </authorList>
    </citation>
    <scope>NUCLEOTIDE SEQUENCE [LARGE SCALE GENOMIC DNA]</scope>
    <source>
        <strain evidence="6">h7</strain>
    </source>
</reference>
<sequence>MGSISKPTILTLNGRGLKLDTRDDINQHLKDVDPTIIEEIHLNGNTIGVEASKALAEFLSKTRVLKVANFEDIFTGRLISEIPDALSAICDALVDKTSLVEIDLSNNAFGGRCVDPMVPFLTNNRSFQILRLNNNGLGPAGGIVIANALRESAKLSKAEGKKSNLRVVICGRNRLENGSAAAWAEAFAEHGTLQEVRMVQNGFRMEGITHLARGLAKNPGIQHIDLQDNTFTVDGELSGVEAWTESLASWPELHTLNLSDCVLSSDGEVPSLIESLAKGSNPKLHTLQLQNNNLETASFEVLAGAISEGLRSLMALELQWNDVEEDDEHLENLSLSLKQRGGKLFASDEEDEEEEEKKEQEEEEAEEEAREKEEEGKKAIAPEVSPTPSADAADDLANLLSKVEIR</sequence>
<dbReference type="GO" id="GO:0006913">
    <property type="term" value="P:nucleocytoplasmic transport"/>
    <property type="evidence" value="ECO:0007669"/>
    <property type="project" value="TreeGrafter"/>
</dbReference>
<evidence type="ECO:0000256" key="2">
    <source>
        <dbReference type="ARBA" id="ARBA00022614"/>
    </source>
</evidence>
<dbReference type="GO" id="GO:0005096">
    <property type="term" value="F:GTPase activator activity"/>
    <property type="evidence" value="ECO:0007669"/>
    <property type="project" value="UniProtKB-KW"/>
</dbReference>
<feature type="region of interest" description="Disordered" evidence="4">
    <location>
        <begin position="341"/>
        <end position="395"/>
    </location>
</feature>
<dbReference type="Proteomes" id="UP000053424">
    <property type="component" value="Unassembled WGS sequence"/>
</dbReference>
<evidence type="ECO:0000313" key="5">
    <source>
        <dbReference type="EMBL" id="KIM43015.1"/>
    </source>
</evidence>
<evidence type="ECO:0000256" key="1">
    <source>
        <dbReference type="ARBA" id="ARBA00022468"/>
    </source>
</evidence>
<dbReference type="InterPro" id="IPR027038">
    <property type="entry name" value="RanGap"/>
</dbReference>
<accession>A0A0C3C241</accession>
<dbReference type="GO" id="GO:0048471">
    <property type="term" value="C:perinuclear region of cytoplasm"/>
    <property type="evidence" value="ECO:0007669"/>
    <property type="project" value="TreeGrafter"/>
</dbReference>
<feature type="compositionally biased region" description="Basic and acidic residues" evidence="4">
    <location>
        <begin position="369"/>
        <end position="380"/>
    </location>
</feature>
<dbReference type="CDD" id="cd00116">
    <property type="entry name" value="LRR_RI"/>
    <property type="match status" value="1"/>
</dbReference>
<dbReference type="SMART" id="SM00368">
    <property type="entry name" value="LRR_RI"/>
    <property type="match status" value="6"/>
</dbReference>
<keyword evidence="6" id="KW-1185">Reference proteome</keyword>